<feature type="compositionally biased region" description="Low complexity" evidence="2">
    <location>
        <begin position="335"/>
        <end position="345"/>
    </location>
</feature>
<feature type="region of interest" description="Disordered" evidence="2">
    <location>
        <begin position="679"/>
        <end position="742"/>
    </location>
</feature>
<feature type="region of interest" description="Disordered" evidence="2">
    <location>
        <begin position="145"/>
        <end position="175"/>
    </location>
</feature>
<feature type="compositionally biased region" description="Low complexity" evidence="2">
    <location>
        <begin position="208"/>
        <end position="237"/>
    </location>
</feature>
<feature type="compositionally biased region" description="Basic and acidic residues" evidence="2">
    <location>
        <begin position="710"/>
        <end position="719"/>
    </location>
</feature>
<feature type="compositionally biased region" description="Low complexity" evidence="2">
    <location>
        <begin position="302"/>
        <end position="313"/>
    </location>
</feature>
<keyword evidence="1" id="KW-0175">Coiled coil</keyword>
<feature type="compositionally biased region" description="Basic and acidic residues" evidence="2">
    <location>
        <begin position="951"/>
        <end position="960"/>
    </location>
</feature>
<feature type="region of interest" description="Disordered" evidence="2">
    <location>
        <begin position="1205"/>
        <end position="1239"/>
    </location>
</feature>
<feature type="region of interest" description="Disordered" evidence="2">
    <location>
        <begin position="915"/>
        <end position="960"/>
    </location>
</feature>
<dbReference type="OrthoDB" id="267458at2759"/>
<gene>
    <name evidence="3" type="ORF">LSCM1_06290</name>
</gene>
<feature type="region of interest" description="Disordered" evidence="2">
    <location>
        <begin position="52"/>
        <end position="83"/>
    </location>
</feature>
<feature type="compositionally biased region" description="Polar residues" evidence="2">
    <location>
        <begin position="582"/>
        <end position="598"/>
    </location>
</feature>
<dbReference type="RefSeq" id="XP_067179350.1">
    <property type="nucleotide sequence ID" value="XM_067323721.1"/>
</dbReference>
<feature type="compositionally biased region" description="Basic and acidic residues" evidence="2">
    <location>
        <begin position="727"/>
        <end position="737"/>
    </location>
</feature>
<proteinExistence type="predicted"/>
<accession>A0A836GSL4</accession>
<evidence type="ECO:0000313" key="3">
    <source>
        <dbReference type="EMBL" id="KAG5480586.1"/>
    </source>
</evidence>
<dbReference type="KEGG" id="lmat:92516233"/>
<feature type="region of interest" description="Disordered" evidence="2">
    <location>
        <begin position="1293"/>
        <end position="1331"/>
    </location>
</feature>
<feature type="compositionally biased region" description="Low complexity" evidence="2">
    <location>
        <begin position="915"/>
        <end position="943"/>
    </location>
</feature>
<organism evidence="3 4">
    <name type="scientific">Leishmania martiniquensis</name>
    <dbReference type="NCBI Taxonomy" id="1580590"/>
    <lineage>
        <taxon>Eukaryota</taxon>
        <taxon>Discoba</taxon>
        <taxon>Euglenozoa</taxon>
        <taxon>Kinetoplastea</taxon>
        <taxon>Metakinetoplastina</taxon>
        <taxon>Trypanosomatida</taxon>
        <taxon>Trypanosomatidae</taxon>
        <taxon>Leishmaniinae</taxon>
        <taxon>Leishmania</taxon>
    </lineage>
</organism>
<evidence type="ECO:0000256" key="2">
    <source>
        <dbReference type="SAM" id="MobiDB-lite"/>
    </source>
</evidence>
<feature type="compositionally biased region" description="Polar residues" evidence="2">
    <location>
        <begin position="1314"/>
        <end position="1323"/>
    </location>
</feature>
<dbReference type="EMBL" id="JAFEUZ010000019">
    <property type="protein sequence ID" value="KAG5480586.1"/>
    <property type="molecule type" value="Genomic_DNA"/>
</dbReference>
<feature type="compositionally biased region" description="Low complexity" evidence="2">
    <location>
        <begin position="265"/>
        <end position="280"/>
    </location>
</feature>
<sequence length="1331" mass="139209">MSDYDELYEDDFEEEAASVGAKSFTGCLGPVSTSNRTSPAMCTMPSNGGLATATAASHGRVAEKKAGVKGAQERRTSSLGSSFSSYQSAAADPLLPSAHELCSSSSHSSISSSRDHVSSTRPTEGVCNARSVAQAADTVVVPSGGIRASASPANCSSVTPASTRSSAPQTPEQYKVASMGARDVYAAPNGRTEVQVDAGAAVLQPHRSSPSNASEATSTAASPETSFSSSPCASSLSGRPVLARRRISPTESGSILETDAKLPQSASAPARASRSPSASSNGSYDDASDRGRRRSTSQYPSAAAAAAEATPSAAKAAGAVTPVMRDVSADRHHSQCGSNTSSSCSKALHQSNYTSVVVLRDGDDDRGHRRTPAEIDATAAAIDDEKRESVGDGDASATIVPAEAAVPQRRLLNTSLSDAYSDSFTSPSSSHAVAKSSSFSISPTACASSRHASLLGGPSCVGASASVVESLPSTHQQQPPSPPRVLAGAVPPGRSVANSSSSPKGAAFAVKSPASHSRATISRSALCAASSKTRAAGGAAVRGQNGPRQISVAAGKTADVQLFNGVLGSLNSRAASADDENSNNGHVEKPQNNVSQKCLPSPQRRFNSSRSSTPSSKDVSLPSMVIAAVKCRSATSTIAAEGNHAPEPDELTALLARVAHLREELATWDSRIARQRASVELGEGRSGRGTASLAQCHSADAAGAARRRRSSSDVSRRAESVAQARLEPIDTRGDRRPSSSRLAKLRQENERLEHQYARHDTGAAGMSVQTLVVRAEIQLQKVREQLKVVTAARRALENRDKRAAHTIEEVHRRMPTASELQERQLNEGIYSRTGLLRTVKELKANVERTRAATGLMEAKCRELEAQVRRKKLASITPREYEGLRATRDANAKTIEKHKTAILVYATASAQDARSSAKAAPSGGFAGGSATYSNRSSRTTSPRSCAVPSSRVGEKERKRQHKIGETEVLNAEFVLQQKKTLMNRKQELQAKINDLWGRVQRRDEQIKANMGATGLNYFGIAGSAVASGAPFYVVGGTGSASLTPATTSPFAAQDVDVPAAESGAAAARKRSLRDVLRTPVKRRTEEVTVAPSLLGAITPARMRSQDSVTGAVSGAHCGLHSALPALEHKGKRTVHAEGQPSLSALTALADSPVERSAQKDSSSAVANGAPASAAAAGTNAQRSSVLTLSRDAIEAEVSARDRIEADRCKANMGDRQLGQGAPEQKRKKEAARPTLSRRLDGADRVKAVSITRGDGDVFEEEPVPDEAEEAECGCSTRTAGQCGHFTGAAVRPRGVYTKDLPGQPLMDEAGEEQGATKSSRSGRSTPEWLRED</sequence>
<feature type="region of interest" description="Disordered" evidence="2">
    <location>
        <begin position="328"/>
        <end position="347"/>
    </location>
</feature>
<dbReference type="Proteomes" id="UP000673552">
    <property type="component" value="Chromosome 19"/>
</dbReference>
<feature type="region of interest" description="Disordered" evidence="2">
    <location>
        <begin position="204"/>
        <end position="313"/>
    </location>
</feature>
<feature type="compositionally biased region" description="Polar residues" evidence="2">
    <location>
        <begin position="151"/>
        <end position="172"/>
    </location>
</feature>
<feature type="compositionally biased region" description="Basic and acidic residues" evidence="2">
    <location>
        <begin position="60"/>
        <end position="76"/>
    </location>
</feature>
<feature type="region of interest" description="Disordered" evidence="2">
    <location>
        <begin position="574"/>
        <end position="619"/>
    </location>
</feature>
<feature type="compositionally biased region" description="Low complexity" evidence="2">
    <location>
        <begin position="100"/>
        <end position="112"/>
    </location>
</feature>
<keyword evidence="4" id="KW-1185">Reference proteome</keyword>
<feature type="region of interest" description="Disordered" evidence="2">
    <location>
        <begin position="470"/>
        <end position="514"/>
    </location>
</feature>
<protein>
    <submittedName>
        <fullName evidence="3">Uncharacterized protein</fullName>
    </submittedName>
</protein>
<feature type="region of interest" description="Disordered" evidence="2">
    <location>
        <begin position="100"/>
        <end position="125"/>
    </location>
</feature>
<dbReference type="SMR" id="A0A836GSL4"/>
<name>A0A836GSL4_9TRYP</name>
<evidence type="ECO:0000313" key="4">
    <source>
        <dbReference type="Proteomes" id="UP000673552"/>
    </source>
</evidence>
<evidence type="ECO:0000256" key="1">
    <source>
        <dbReference type="SAM" id="Coils"/>
    </source>
</evidence>
<reference evidence="3 4" key="1">
    <citation type="submission" date="2021-03" db="EMBL/GenBank/DDBJ databases">
        <title>Leishmania (Mundinia) martiniquensis Genome sequencing and assembly.</title>
        <authorList>
            <person name="Almutairi H."/>
            <person name="Gatherer D."/>
        </authorList>
    </citation>
    <scope>NUCLEOTIDE SEQUENCE [LARGE SCALE GENOMIC DNA]</scope>
    <source>
        <strain evidence="3">LSCM1</strain>
    </source>
</reference>
<comment type="caution">
    <text evidence="3">The sequence shown here is derived from an EMBL/GenBank/DDBJ whole genome shotgun (WGS) entry which is preliminary data.</text>
</comment>
<feature type="compositionally biased region" description="Low complexity" evidence="2">
    <location>
        <begin position="608"/>
        <end position="619"/>
    </location>
</feature>
<feature type="coiled-coil region" evidence="1">
    <location>
        <begin position="742"/>
        <end position="799"/>
    </location>
</feature>
<dbReference type="GeneID" id="92516233"/>